<evidence type="ECO:0000313" key="2">
    <source>
        <dbReference type="Proteomes" id="UP000682733"/>
    </source>
</evidence>
<dbReference type="AlphaFoldDB" id="A0A8S2TT54"/>
<accession>A0A8S2TT54</accession>
<comment type="caution">
    <text evidence="1">The sequence shown here is derived from an EMBL/GenBank/DDBJ whole genome shotgun (WGS) entry which is preliminary data.</text>
</comment>
<dbReference type="EMBL" id="CAJOBA010058303">
    <property type="protein sequence ID" value="CAF4307016.1"/>
    <property type="molecule type" value="Genomic_DNA"/>
</dbReference>
<protein>
    <submittedName>
        <fullName evidence="1">Uncharacterized protein</fullName>
    </submittedName>
</protein>
<proteinExistence type="predicted"/>
<reference evidence="1" key="1">
    <citation type="submission" date="2021-02" db="EMBL/GenBank/DDBJ databases">
        <authorList>
            <person name="Nowell W R."/>
        </authorList>
    </citation>
    <scope>NUCLEOTIDE SEQUENCE</scope>
</reference>
<gene>
    <name evidence="1" type="ORF">TMI583_LOCUS38857</name>
</gene>
<evidence type="ECO:0000313" key="1">
    <source>
        <dbReference type="EMBL" id="CAF4307016.1"/>
    </source>
</evidence>
<sequence>MLIHQKVTFQPAKLSELNETFPDIFTIVDDGYNGSFSTKSLNFSGVLPKFIGNIVIETFISFLRSIINRLYSVTPIPYFVTESSAVEVVDLAKLIAFGDNGTYTEWTSYLSREECFTGQNSYCRIPPIEFDGIKKICIRGILEWNETEDCYIEQRKMYSPISLNIEKNV</sequence>
<name>A0A8S2TT54_9BILA</name>
<organism evidence="1 2">
    <name type="scientific">Didymodactylos carnosus</name>
    <dbReference type="NCBI Taxonomy" id="1234261"/>
    <lineage>
        <taxon>Eukaryota</taxon>
        <taxon>Metazoa</taxon>
        <taxon>Spiralia</taxon>
        <taxon>Gnathifera</taxon>
        <taxon>Rotifera</taxon>
        <taxon>Eurotatoria</taxon>
        <taxon>Bdelloidea</taxon>
        <taxon>Philodinida</taxon>
        <taxon>Philodinidae</taxon>
        <taxon>Didymodactylos</taxon>
    </lineage>
</organism>
<dbReference type="Proteomes" id="UP000682733">
    <property type="component" value="Unassembled WGS sequence"/>
</dbReference>